<organism evidence="1 2">
    <name type="scientific">Klebsormidium nitens</name>
    <name type="common">Green alga</name>
    <name type="synonym">Ulothrix nitens</name>
    <dbReference type="NCBI Taxonomy" id="105231"/>
    <lineage>
        <taxon>Eukaryota</taxon>
        <taxon>Viridiplantae</taxon>
        <taxon>Streptophyta</taxon>
        <taxon>Klebsormidiophyceae</taxon>
        <taxon>Klebsormidiales</taxon>
        <taxon>Klebsormidiaceae</taxon>
        <taxon>Klebsormidium</taxon>
    </lineage>
</organism>
<dbReference type="EMBL" id="DF237869">
    <property type="protein sequence ID" value="GAQ92097.1"/>
    <property type="molecule type" value="Genomic_DNA"/>
</dbReference>
<proteinExistence type="predicted"/>
<dbReference type="Proteomes" id="UP000054558">
    <property type="component" value="Unassembled WGS sequence"/>
</dbReference>
<reference evidence="1 2" key="1">
    <citation type="journal article" date="2014" name="Nat. Commun.">
        <title>Klebsormidium flaccidum genome reveals primary factors for plant terrestrial adaptation.</title>
        <authorList>
            <person name="Hori K."/>
            <person name="Maruyama F."/>
            <person name="Fujisawa T."/>
            <person name="Togashi T."/>
            <person name="Yamamoto N."/>
            <person name="Seo M."/>
            <person name="Sato S."/>
            <person name="Yamada T."/>
            <person name="Mori H."/>
            <person name="Tajima N."/>
            <person name="Moriyama T."/>
            <person name="Ikeuchi M."/>
            <person name="Watanabe M."/>
            <person name="Wada H."/>
            <person name="Kobayashi K."/>
            <person name="Saito M."/>
            <person name="Masuda T."/>
            <person name="Sasaki-Sekimoto Y."/>
            <person name="Mashiguchi K."/>
            <person name="Awai K."/>
            <person name="Shimojima M."/>
            <person name="Masuda S."/>
            <person name="Iwai M."/>
            <person name="Nobusawa T."/>
            <person name="Narise T."/>
            <person name="Kondo S."/>
            <person name="Saito H."/>
            <person name="Sato R."/>
            <person name="Murakawa M."/>
            <person name="Ihara Y."/>
            <person name="Oshima-Yamada Y."/>
            <person name="Ohtaka K."/>
            <person name="Satoh M."/>
            <person name="Sonobe K."/>
            <person name="Ishii M."/>
            <person name="Ohtani R."/>
            <person name="Kanamori-Sato M."/>
            <person name="Honoki R."/>
            <person name="Miyazaki D."/>
            <person name="Mochizuki H."/>
            <person name="Umetsu J."/>
            <person name="Higashi K."/>
            <person name="Shibata D."/>
            <person name="Kamiya Y."/>
            <person name="Sato N."/>
            <person name="Nakamura Y."/>
            <person name="Tabata S."/>
            <person name="Ida S."/>
            <person name="Kurokawa K."/>
            <person name="Ohta H."/>
        </authorList>
    </citation>
    <scope>NUCLEOTIDE SEQUENCE [LARGE SCALE GENOMIC DNA]</scope>
    <source>
        <strain evidence="1 2">NIES-2285</strain>
    </source>
</reference>
<evidence type="ECO:0000313" key="1">
    <source>
        <dbReference type="EMBL" id="GAQ92097.1"/>
    </source>
</evidence>
<feature type="non-terminal residue" evidence="1">
    <location>
        <position position="1"/>
    </location>
</feature>
<sequence length="26" mass="3090">GAAQPLRGLEDRRLHRLSVHLRRLRL</sequence>
<evidence type="ECO:0000313" key="2">
    <source>
        <dbReference type="Proteomes" id="UP000054558"/>
    </source>
</evidence>
<dbReference type="AlphaFoldDB" id="A0A1Y1ITU4"/>
<gene>
    <name evidence="1" type="ORF">KFL_009200100</name>
</gene>
<protein>
    <submittedName>
        <fullName evidence="1">Uncharacterized protein</fullName>
    </submittedName>
</protein>
<accession>A0A1Y1ITU4</accession>
<keyword evidence="2" id="KW-1185">Reference proteome</keyword>
<name>A0A1Y1ITU4_KLENI</name>